<evidence type="ECO:0000259" key="4">
    <source>
        <dbReference type="PROSITE" id="PS50110"/>
    </source>
</evidence>
<dbReference type="InterPro" id="IPR001789">
    <property type="entry name" value="Sig_transdc_resp-reg_receiver"/>
</dbReference>
<feature type="coiled-coil region" evidence="3">
    <location>
        <begin position="16"/>
        <end position="74"/>
    </location>
</feature>
<evidence type="ECO:0000256" key="2">
    <source>
        <dbReference type="PROSITE-ProRule" id="PRU00169"/>
    </source>
</evidence>
<dbReference type="EMBL" id="SPMX01000059">
    <property type="protein sequence ID" value="NMQ06964.1"/>
    <property type="molecule type" value="Genomic_DNA"/>
</dbReference>
<dbReference type="PANTHER" id="PTHR44591">
    <property type="entry name" value="STRESS RESPONSE REGULATOR PROTEIN 1"/>
    <property type="match status" value="1"/>
</dbReference>
<dbReference type="Gene3D" id="3.40.50.2300">
    <property type="match status" value="1"/>
</dbReference>
<evidence type="ECO:0000256" key="3">
    <source>
        <dbReference type="SAM" id="Coils"/>
    </source>
</evidence>
<organism evidence="5 6">
    <name type="scientific">Candidatus Accumulibacter contiguus</name>
    <dbReference type="NCBI Taxonomy" id="2954381"/>
    <lineage>
        <taxon>Bacteria</taxon>
        <taxon>Pseudomonadati</taxon>
        <taxon>Pseudomonadota</taxon>
        <taxon>Betaproteobacteria</taxon>
        <taxon>Candidatus Accumulibacter</taxon>
    </lineage>
</organism>
<keyword evidence="3" id="KW-0175">Coiled coil</keyword>
<comment type="caution">
    <text evidence="5">The sequence shown here is derived from an EMBL/GenBank/DDBJ whole genome shotgun (WGS) entry which is preliminary data.</text>
</comment>
<feature type="modified residue" description="4-aspartylphosphate" evidence="2">
    <location>
        <position position="150"/>
    </location>
</feature>
<accession>A0ABX1TBB5</accession>
<evidence type="ECO:0000313" key="6">
    <source>
        <dbReference type="Proteomes" id="UP000886469"/>
    </source>
</evidence>
<name>A0ABX1TBB5_9PROT</name>
<dbReference type="PANTHER" id="PTHR44591:SF3">
    <property type="entry name" value="RESPONSE REGULATORY DOMAIN-CONTAINING PROTEIN"/>
    <property type="match status" value="1"/>
</dbReference>
<evidence type="ECO:0000313" key="5">
    <source>
        <dbReference type="EMBL" id="NMQ06964.1"/>
    </source>
</evidence>
<dbReference type="SUPFAM" id="SSF52172">
    <property type="entry name" value="CheY-like"/>
    <property type="match status" value="1"/>
</dbReference>
<dbReference type="RefSeq" id="WP_169071359.1">
    <property type="nucleotide sequence ID" value="NZ_SPMX01000059.1"/>
</dbReference>
<keyword evidence="6" id="KW-1185">Reference proteome</keyword>
<dbReference type="Proteomes" id="UP000886469">
    <property type="component" value="Unassembled WGS sequence"/>
</dbReference>
<dbReference type="CDD" id="cd00156">
    <property type="entry name" value="REC"/>
    <property type="match status" value="1"/>
</dbReference>
<dbReference type="InterPro" id="IPR050595">
    <property type="entry name" value="Bact_response_regulator"/>
</dbReference>
<keyword evidence="1 2" id="KW-0597">Phosphoprotein</keyword>
<dbReference type="InterPro" id="IPR011006">
    <property type="entry name" value="CheY-like_superfamily"/>
</dbReference>
<proteinExistence type="predicted"/>
<feature type="domain" description="Response regulatory" evidence="4">
    <location>
        <begin position="101"/>
        <end position="216"/>
    </location>
</feature>
<dbReference type="Pfam" id="PF00072">
    <property type="entry name" value="Response_reg"/>
    <property type="match status" value="1"/>
</dbReference>
<evidence type="ECO:0000256" key="1">
    <source>
        <dbReference type="ARBA" id="ARBA00022553"/>
    </source>
</evidence>
<reference evidence="5" key="1">
    <citation type="submission" date="2019-03" db="EMBL/GenBank/DDBJ databases">
        <title>Metabolic reconstructions from genomes of highly enriched 'Candidatus Accumulibacter' and 'Candidatus Competibacter' bioreactor populations.</title>
        <authorList>
            <person name="Annavajhala M.K."/>
            <person name="Welles L."/>
            <person name="Abbas B."/>
            <person name="Sorokin D."/>
            <person name="Park H."/>
            <person name="Van Loosdrecht M."/>
            <person name="Chandran K."/>
        </authorList>
    </citation>
    <scope>NUCLEOTIDE SEQUENCE</scope>
    <source>
        <strain evidence="5">SBR_L</strain>
    </source>
</reference>
<feature type="non-terminal residue" evidence="5">
    <location>
        <position position="1"/>
    </location>
</feature>
<gene>
    <name evidence="5" type="ORF">E4Q08_17790</name>
</gene>
<sequence length="222" mass="24400">RSASRRAATSAEVAARREAERQAAEVAARREAERQAVEVAARREADRLAVEEALRQEEDERQAVEAAIERETQRQAEEAQRTRAATAAALAPKLKTEEQTVVMIADDSKVVRVKTSRLLTAHRYQVLMAEDGLDAARQIEISAPDVLVTDVDMPGMNGLQLSRQLRDNPRTAHLPIIMVTSDNEQLRADAAAAGVNVVLGKPYPEEQLISHIQQLLRSQAGA</sequence>
<protein>
    <submittedName>
        <fullName evidence="5">Response regulator</fullName>
    </submittedName>
</protein>
<dbReference type="SMART" id="SM00448">
    <property type="entry name" value="REC"/>
    <property type="match status" value="1"/>
</dbReference>
<dbReference type="PROSITE" id="PS50110">
    <property type="entry name" value="RESPONSE_REGULATORY"/>
    <property type="match status" value="1"/>
</dbReference>